<dbReference type="AlphaFoldDB" id="A0A7S2A6Y5"/>
<gene>
    <name evidence="2" type="ORF">DBRI1063_LOCUS26087</name>
</gene>
<dbReference type="EMBL" id="HBGN01040741">
    <property type="protein sequence ID" value="CAD9359541.1"/>
    <property type="molecule type" value="Transcribed_RNA"/>
</dbReference>
<sequence>MLVEEGVCFDEKGKVMDEYMLKTLNYDEREKVNDNFFQNSPTIIDKNDVKKETKKTQLTSPHHQNKKRKRIKIDSSSDDTATSKAQNNKSDDNITVSKRKFPENRINDEIYETALCLVTERGLSKTC</sequence>
<feature type="region of interest" description="Disordered" evidence="1">
    <location>
        <begin position="47"/>
        <end position="102"/>
    </location>
</feature>
<protein>
    <submittedName>
        <fullName evidence="2">Uncharacterized protein</fullName>
    </submittedName>
</protein>
<accession>A0A7S2A6Y5</accession>
<evidence type="ECO:0000256" key="1">
    <source>
        <dbReference type="SAM" id="MobiDB-lite"/>
    </source>
</evidence>
<organism evidence="2">
    <name type="scientific">Ditylum brightwellii</name>
    <dbReference type="NCBI Taxonomy" id="49249"/>
    <lineage>
        <taxon>Eukaryota</taxon>
        <taxon>Sar</taxon>
        <taxon>Stramenopiles</taxon>
        <taxon>Ochrophyta</taxon>
        <taxon>Bacillariophyta</taxon>
        <taxon>Mediophyceae</taxon>
        <taxon>Lithodesmiophycidae</taxon>
        <taxon>Lithodesmiales</taxon>
        <taxon>Lithodesmiaceae</taxon>
        <taxon>Ditylum</taxon>
    </lineage>
</organism>
<evidence type="ECO:0000313" key="2">
    <source>
        <dbReference type="EMBL" id="CAD9359541.1"/>
    </source>
</evidence>
<name>A0A7S2A6Y5_9STRA</name>
<reference evidence="2" key="1">
    <citation type="submission" date="2021-01" db="EMBL/GenBank/DDBJ databases">
        <authorList>
            <person name="Corre E."/>
            <person name="Pelletier E."/>
            <person name="Niang G."/>
            <person name="Scheremetjew M."/>
            <person name="Finn R."/>
            <person name="Kale V."/>
            <person name="Holt S."/>
            <person name="Cochrane G."/>
            <person name="Meng A."/>
            <person name="Brown T."/>
            <person name="Cohen L."/>
        </authorList>
    </citation>
    <scope>NUCLEOTIDE SEQUENCE</scope>
    <source>
        <strain evidence="2">Pop2</strain>
    </source>
</reference>
<proteinExistence type="predicted"/>